<dbReference type="InterPro" id="IPR019151">
    <property type="entry name" value="Proteasome_assmbl_chaperone_2"/>
</dbReference>
<evidence type="ECO:0000313" key="1">
    <source>
        <dbReference type="EMBL" id="AGQ18833.1"/>
    </source>
</evidence>
<sequence>MEDVVWYRKPLLSDPVAILAFEGWSDAGNTASGCIENICGNYDVEPFAELNSEGFYNYQMRRPVVEVKAIGERNFHWPQTSFYSIEDYKLKREIIMVFGEEPSMKWKKYSENISNTLMDLGVKRAVTLGAFFGQVAHTLPVPIFGVSDDPTFHSRFNVLPTNYSGPTGITSVVGHDLRKNGIETSGLWAAVPHYLSSGAYPKGIGALLNKTSEILKIDIDDSGIQSEGQQFETKISKAMENSQDLAEYVSKLEEAEVNIEDSFSEDNLVEQIEDFLNNEGQEF</sequence>
<dbReference type="PIRSF" id="PIRSF028754">
    <property type="entry name" value="UCP028754"/>
    <property type="match status" value="1"/>
</dbReference>
<dbReference type="AlphaFoldDB" id="S5DKC9"/>
<organism evidence="2">
    <name type="scientific">Candidatus Actinomarina minuta</name>
    <dbReference type="NCBI Taxonomy" id="1389454"/>
    <lineage>
        <taxon>Bacteria</taxon>
        <taxon>Bacillati</taxon>
        <taxon>Actinomycetota</taxon>
        <taxon>Actinomycetes</taxon>
        <taxon>Candidatus Actinomarinidae</taxon>
        <taxon>Candidatus Actinomarinales</taxon>
        <taxon>Candidatus Actinomarineae</taxon>
        <taxon>Candidatus Actinomarinaceae</taxon>
        <taxon>Candidatus Actinomarina</taxon>
    </lineage>
</organism>
<dbReference type="Pfam" id="PF09754">
    <property type="entry name" value="PAC2"/>
    <property type="match status" value="1"/>
</dbReference>
<dbReference type="EMBL" id="KC811125">
    <property type="protein sequence ID" value="AGQ19224.1"/>
    <property type="molecule type" value="Genomic_DNA"/>
</dbReference>
<dbReference type="SUPFAM" id="SSF159659">
    <property type="entry name" value="Cgl1923-like"/>
    <property type="match status" value="1"/>
</dbReference>
<dbReference type="InterPro" id="IPR008492">
    <property type="entry name" value="Rv2714-like"/>
</dbReference>
<reference evidence="2" key="1">
    <citation type="journal article" date="2013" name="Sci. Rep.">
        <title>Metagenomics uncovers a new group of low GC and ultra-small marine Actinobacteria.</title>
        <authorList>
            <person name="Ghai R."/>
            <person name="Mizuno C.M."/>
            <person name="Picazo A."/>
            <person name="Camacho A."/>
            <person name="Rodriguez-Valera F."/>
        </authorList>
    </citation>
    <scope>NUCLEOTIDE SEQUENCE</scope>
</reference>
<protein>
    <submittedName>
        <fullName evidence="1">MedDCM-OCT-S27-C38-cds31</fullName>
    </submittedName>
    <submittedName>
        <fullName evidence="2">MedDCM-OCT-S31-C40-cds31</fullName>
    </submittedName>
</protein>
<name>S5DKC9_9ACTN</name>
<accession>S5DKC9</accession>
<dbReference type="InterPro" id="IPR038389">
    <property type="entry name" value="PSMG2_sf"/>
</dbReference>
<dbReference type="EMBL" id="KC811113">
    <property type="protein sequence ID" value="AGQ18833.1"/>
    <property type="molecule type" value="Genomic_DNA"/>
</dbReference>
<evidence type="ECO:0000313" key="2">
    <source>
        <dbReference type="EMBL" id="AGQ19224.1"/>
    </source>
</evidence>
<proteinExistence type="predicted"/>
<dbReference type="Gene3D" id="3.40.50.10900">
    <property type="entry name" value="PAC-like subunit"/>
    <property type="match status" value="1"/>
</dbReference>